<accession>A0A0N9I2J0</accession>
<proteinExistence type="predicted"/>
<organism evidence="2 3">
    <name type="scientific">Kibdelosporangium phytohabitans</name>
    <dbReference type="NCBI Taxonomy" id="860235"/>
    <lineage>
        <taxon>Bacteria</taxon>
        <taxon>Bacillati</taxon>
        <taxon>Actinomycetota</taxon>
        <taxon>Actinomycetes</taxon>
        <taxon>Pseudonocardiales</taxon>
        <taxon>Pseudonocardiaceae</taxon>
        <taxon>Kibdelosporangium</taxon>
    </lineage>
</organism>
<feature type="compositionally biased region" description="Polar residues" evidence="1">
    <location>
        <begin position="16"/>
        <end position="31"/>
    </location>
</feature>
<dbReference type="STRING" id="860235.AOZ06_51380"/>
<keyword evidence="3" id="KW-1185">Reference proteome</keyword>
<gene>
    <name evidence="2" type="ORF">AOZ06_51380</name>
</gene>
<evidence type="ECO:0000313" key="2">
    <source>
        <dbReference type="EMBL" id="ALG14165.1"/>
    </source>
</evidence>
<protein>
    <submittedName>
        <fullName evidence="2">Uncharacterized protein</fullName>
    </submittedName>
</protein>
<evidence type="ECO:0000256" key="1">
    <source>
        <dbReference type="SAM" id="MobiDB-lite"/>
    </source>
</evidence>
<evidence type="ECO:0000313" key="3">
    <source>
        <dbReference type="Proteomes" id="UP000063699"/>
    </source>
</evidence>
<dbReference type="KEGG" id="kphy:AOZ06_51380"/>
<sequence>MWIRDWAKPEPASATWDRSLTTQPLRLSQPNAFDEHPNVVDKSATPSRVHENGPQACCLRPVRFSR</sequence>
<dbReference type="EMBL" id="CP012752">
    <property type="protein sequence ID" value="ALG14165.1"/>
    <property type="molecule type" value="Genomic_DNA"/>
</dbReference>
<dbReference type="Proteomes" id="UP000063699">
    <property type="component" value="Chromosome"/>
</dbReference>
<feature type="region of interest" description="Disordered" evidence="1">
    <location>
        <begin position="1"/>
        <end position="54"/>
    </location>
</feature>
<dbReference type="AlphaFoldDB" id="A0A0N9I2J0"/>
<reference evidence="2 3" key="1">
    <citation type="submission" date="2015-07" db="EMBL/GenBank/DDBJ databases">
        <title>Genome sequencing of Kibdelosporangium phytohabitans.</title>
        <authorList>
            <person name="Qin S."/>
            <person name="Xing K."/>
        </authorList>
    </citation>
    <scope>NUCLEOTIDE SEQUENCE [LARGE SCALE GENOMIC DNA]</scope>
    <source>
        <strain evidence="2 3">KLBMP1111</strain>
    </source>
</reference>
<name>A0A0N9I2J0_9PSEU</name>